<evidence type="ECO:0000256" key="5">
    <source>
        <dbReference type="ARBA" id="ARBA00023002"/>
    </source>
</evidence>
<organism evidence="8 9">
    <name type="scientific">Falsochrobactrum ovis</name>
    <dbReference type="NCBI Taxonomy" id="1293442"/>
    <lineage>
        <taxon>Bacteria</taxon>
        <taxon>Pseudomonadati</taxon>
        <taxon>Pseudomonadota</taxon>
        <taxon>Alphaproteobacteria</taxon>
        <taxon>Hyphomicrobiales</taxon>
        <taxon>Brucellaceae</taxon>
        <taxon>Falsochrobactrum</taxon>
    </lineage>
</organism>
<evidence type="ECO:0000256" key="1">
    <source>
        <dbReference type="ARBA" id="ARBA00001974"/>
    </source>
</evidence>
<sequence length="573" mass="63242">MTNPMNSRIERIKQLETEGVDVLILGAGVNGAGLFRDLSEQGVDCLIVDKGDFGSGTSSAPSRLIHGGLKYLETGEFGLVAQSTLERNLLLKNAPHNVEPLPTFIPVFSWTRGVWASLRTLFGSTTAPRSRGAVLIKIGLALYDYFGARERVMPRHRFLFKKSATREMPYITPAIVAGGIYHDAKVNQPERLVYELVSDGLRANLRSAASNFTQLIAAENGVISFSAPDGFNFSIKPKLVINAAGPWIDHVNDALGKPTKMIGGTKGSHILIDHPELVQSLKGRMIYFEADDGRICLVYDYHGLALVGSTDIPFDDPDNVRAEDPEIDYFIESLRSLLPKLKFDRSQIIYAYSGIRPLPASDASEPGLISRDHSAPVIEPDETRPFAIISLVGGKWTTFRGFAEEVADTVLERFKRKRVQSTRNLAIGGGKDYPADEKSRREWVANQSKLSGLSAERVETLLRRYGTTAVQIIALEKLRGSDLLPDCDTISRAEIAWISRNEFVVHLADIVLRRTTLAIDGALSQANLRAIADIAAGELGWNDERKVQEIASVTDELSRRHNLILSDQPAKRR</sequence>
<evidence type="ECO:0000259" key="6">
    <source>
        <dbReference type="Pfam" id="PF01266"/>
    </source>
</evidence>
<keyword evidence="9" id="KW-1185">Reference proteome</keyword>
<feature type="domain" description="FAD dependent oxidoreductase" evidence="6">
    <location>
        <begin position="21"/>
        <end position="408"/>
    </location>
</feature>
<gene>
    <name evidence="8" type="ORF">C7374_103251</name>
</gene>
<keyword evidence="4" id="KW-0274">FAD</keyword>
<keyword evidence="5" id="KW-0560">Oxidoreductase</keyword>
<dbReference type="EMBL" id="QLMK01000003">
    <property type="protein sequence ID" value="RAK31112.1"/>
    <property type="molecule type" value="Genomic_DNA"/>
</dbReference>
<dbReference type="PANTHER" id="PTHR11985:SF15">
    <property type="entry name" value="GLYCEROL-3-PHOSPHATE DEHYDROGENASE, MITOCHONDRIAL"/>
    <property type="match status" value="1"/>
</dbReference>
<dbReference type="InterPro" id="IPR038299">
    <property type="entry name" value="DAO_C_sf"/>
</dbReference>
<dbReference type="Gene3D" id="3.30.9.10">
    <property type="entry name" value="D-Amino Acid Oxidase, subunit A, domain 2"/>
    <property type="match status" value="1"/>
</dbReference>
<dbReference type="InterPro" id="IPR000447">
    <property type="entry name" value="G3P_DH_FAD-dep"/>
</dbReference>
<evidence type="ECO:0000259" key="7">
    <source>
        <dbReference type="Pfam" id="PF16901"/>
    </source>
</evidence>
<dbReference type="Pfam" id="PF01266">
    <property type="entry name" value="DAO"/>
    <property type="match status" value="1"/>
</dbReference>
<dbReference type="GO" id="GO:0046168">
    <property type="term" value="P:glycerol-3-phosphate catabolic process"/>
    <property type="evidence" value="ECO:0007669"/>
    <property type="project" value="TreeGrafter"/>
</dbReference>
<protein>
    <submittedName>
        <fullName evidence="8">Glycerol-3-phosphate dehydrogenase</fullName>
    </submittedName>
</protein>
<evidence type="ECO:0000256" key="3">
    <source>
        <dbReference type="ARBA" id="ARBA00022630"/>
    </source>
</evidence>
<dbReference type="InterPro" id="IPR036188">
    <property type="entry name" value="FAD/NAD-bd_sf"/>
</dbReference>
<dbReference type="Proteomes" id="UP000249453">
    <property type="component" value="Unassembled WGS sequence"/>
</dbReference>
<dbReference type="InterPro" id="IPR031656">
    <property type="entry name" value="DAO_C"/>
</dbReference>
<proteinExistence type="inferred from homology"/>
<dbReference type="PANTHER" id="PTHR11985">
    <property type="entry name" value="GLYCEROL-3-PHOSPHATE DEHYDROGENASE"/>
    <property type="match status" value="1"/>
</dbReference>
<dbReference type="RefSeq" id="WP_245412596.1">
    <property type="nucleotide sequence ID" value="NZ_JBHEEY010000002.1"/>
</dbReference>
<dbReference type="Gene3D" id="3.50.50.60">
    <property type="entry name" value="FAD/NAD(P)-binding domain"/>
    <property type="match status" value="1"/>
</dbReference>
<accession>A0A364JWV5</accession>
<reference evidence="8 9" key="1">
    <citation type="submission" date="2018-06" db="EMBL/GenBank/DDBJ databases">
        <title>Genomic Encyclopedia of Type Strains, Phase IV (KMG-IV): sequencing the most valuable type-strain genomes for metagenomic binning, comparative biology and taxonomic classification.</title>
        <authorList>
            <person name="Goeker M."/>
        </authorList>
    </citation>
    <scope>NUCLEOTIDE SEQUENCE [LARGE SCALE GENOMIC DNA]</scope>
    <source>
        <strain evidence="8 9">DSM 26720</strain>
    </source>
</reference>
<dbReference type="AlphaFoldDB" id="A0A364JWV5"/>
<comment type="caution">
    <text evidence="8">The sequence shown here is derived from an EMBL/GenBank/DDBJ whole genome shotgun (WGS) entry which is preliminary data.</text>
</comment>
<evidence type="ECO:0000313" key="9">
    <source>
        <dbReference type="Proteomes" id="UP000249453"/>
    </source>
</evidence>
<evidence type="ECO:0000313" key="8">
    <source>
        <dbReference type="EMBL" id="RAK31112.1"/>
    </source>
</evidence>
<dbReference type="Pfam" id="PF16901">
    <property type="entry name" value="DAO_C"/>
    <property type="match status" value="1"/>
</dbReference>
<dbReference type="InterPro" id="IPR006076">
    <property type="entry name" value="FAD-dep_OxRdtase"/>
</dbReference>
<dbReference type="Gene3D" id="1.10.8.870">
    <property type="entry name" value="Alpha-glycerophosphate oxidase, cap domain"/>
    <property type="match status" value="1"/>
</dbReference>
<keyword evidence="3" id="KW-0285">Flavoprotein</keyword>
<comment type="cofactor">
    <cofactor evidence="1">
        <name>FAD</name>
        <dbReference type="ChEBI" id="CHEBI:57692"/>
    </cofactor>
</comment>
<feature type="domain" description="Alpha-glycerophosphate oxidase C-terminal" evidence="7">
    <location>
        <begin position="421"/>
        <end position="546"/>
    </location>
</feature>
<dbReference type="SUPFAM" id="SSF51905">
    <property type="entry name" value="FAD/NAD(P)-binding domain"/>
    <property type="match status" value="1"/>
</dbReference>
<dbReference type="GO" id="GO:0004368">
    <property type="term" value="F:glycerol-3-phosphate dehydrogenase (quinone) activity"/>
    <property type="evidence" value="ECO:0007669"/>
    <property type="project" value="InterPro"/>
</dbReference>
<evidence type="ECO:0000256" key="2">
    <source>
        <dbReference type="ARBA" id="ARBA00007330"/>
    </source>
</evidence>
<comment type="similarity">
    <text evidence="2">Belongs to the FAD-dependent glycerol-3-phosphate dehydrogenase family.</text>
</comment>
<evidence type="ECO:0000256" key="4">
    <source>
        <dbReference type="ARBA" id="ARBA00022827"/>
    </source>
</evidence>
<name>A0A364JWV5_9HYPH</name>
<dbReference type="PRINTS" id="PR01001">
    <property type="entry name" value="FADG3PDH"/>
</dbReference>